<evidence type="ECO:0000256" key="3">
    <source>
        <dbReference type="ARBA" id="ARBA00022692"/>
    </source>
</evidence>
<feature type="transmembrane region" description="Helical" evidence="10">
    <location>
        <begin position="463"/>
        <end position="481"/>
    </location>
</feature>
<dbReference type="Proteomes" id="UP000582659">
    <property type="component" value="Unassembled WGS sequence"/>
</dbReference>
<evidence type="ECO:0000256" key="1">
    <source>
        <dbReference type="ARBA" id="ARBA00004651"/>
    </source>
</evidence>
<dbReference type="eggNOG" id="ENOG502S240">
    <property type="taxonomic scope" value="Eukaryota"/>
</dbReference>
<accession>A0A1I7RY01</accession>
<evidence type="ECO:0000256" key="9">
    <source>
        <dbReference type="ARBA" id="ARBA00023224"/>
    </source>
</evidence>
<feature type="domain" description="G-protein coupled receptors family 1 profile" evidence="12">
    <location>
        <begin position="364"/>
        <end position="679"/>
    </location>
</feature>
<feature type="transmembrane region" description="Helical" evidence="10">
    <location>
        <begin position="386"/>
        <end position="410"/>
    </location>
</feature>
<keyword evidence="15" id="KW-1185">Reference proteome</keyword>
<keyword evidence="6 10" id="KW-0472">Membrane</keyword>
<feature type="transmembrane region" description="Helical" evidence="10">
    <location>
        <begin position="624"/>
        <end position="648"/>
    </location>
</feature>
<dbReference type="PANTHER" id="PTHR24246">
    <property type="entry name" value="OLFACTORY RECEPTOR AND ADENOSINE RECEPTOR"/>
    <property type="match status" value="1"/>
</dbReference>
<evidence type="ECO:0000313" key="14">
    <source>
        <dbReference type="Proteomes" id="UP000095284"/>
    </source>
</evidence>
<dbReference type="SUPFAM" id="SSF81321">
    <property type="entry name" value="Family A G protein-coupled receptor-like"/>
    <property type="match status" value="1"/>
</dbReference>
<evidence type="ECO:0000256" key="5">
    <source>
        <dbReference type="ARBA" id="ARBA00023040"/>
    </source>
</evidence>
<dbReference type="EMBL" id="CAJFDI010000001">
    <property type="protein sequence ID" value="CAD5209790.1"/>
    <property type="molecule type" value="Genomic_DNA"/>
</dbReference>
<dbReference type="PROSITE" id="PS50262">
    <property type="entry name" value="G_PROTEIN_RECEP_F1_2"/>
    <property type="match status" value="1"/>
</dbReference>
<name>A0A1I7RY01_BURXY</name>
<gene>
    <name evidence="13" type="ORF">BXYJ_LOCUS1611</name>
</gene>
<keyword evidence="7" id="KW-0675">Receptor</keyword>
<evidence type="ECO:0000259" key="12">
    <source>
        <dbReference type="PROSITE" id="PS50262"/>
    </source>
</evidence>
<feature type="transmembrane region" description="Helical" evidence="10">
    <location>
        <begin position="493"/>
        <end position="520"/>
    </location>
</feature>
<dbReference type="GO" id="GO:0004930">
    <property type="term" value="F:G protein-coupled receptor activity"/>
    <property type="evidence" value="ECO:0007669"/>
    <property type="project" value="UniProtKB-KW"/>
</dbReference>
<dbReference type="PANTHER" id="PTHR24246:SF27">
    <property type="entry name" value="ADENOSINE RECEPTOR, ISOFORM A"/>
    <property type="match status" value="1"/>
</dbReference>
<evidence type="ECO:0000313" key="13">
    <source>
        <dbReference type="EMBL" id="CAD5209790.1"/>
    </source>
</evidence>
<dbReference type="OrthoDB" id="5870282at2759"/>
<sequence>MSRFKLCLLFSHVILISTALPVDQWVSPFDDKERLGTLCTDNNHFDVMRGRESPLLNNLIRHPILCNRKHDAAMQSRRYEGLIWFMRSLGFCDINRYTQSHQNIEFKRDFQLDLLRAAFAVVCHRTDDIGRFHLSGHADLFRIIYEKENEHRSVICNSAILHYQDVYKRCHVEYSVESSSYSLDLIRNKCTLQQQVYLLRPRAFFARFSRLCQPYSAFVDEYSKHSLTIGQALANDTIFMNIMSVLVKRAVNSYSQLPYLVLKTRLLLQHFAMAAVKMSNKLDMAAKCKVAENGNFSFDESNSSVSTQIQLDEIPVVNAESCNPVDAGVYDSLDIETQNGFQNLGYMAWLGLKIELGLLTGVSINTFVLSILLVQTRKHLSTATILFIFNILFSNVLFVASFICLFADFFTDLPFLGIDEIQYSTDVPLDVAETLQAQLFAPIEFLKHLVQETLFSLAQNGSLLGLTHLLVLVLVVINRSMSGKAIKLSKKCVISVFSCVWIFLIVTHVIFSALQFSAIINLDHLFSQLKKHTGSLKCSENQPKSDYIEIGERCDRVAIFHTFGVYLLRGHTLFTLTFLLASIIVFTLTVVYHWRVVSSQHDFLSSGLREQSPHRRRETLFNTLLLSIGAFFVSVSGQSFIEIAVFWVDDRAGIANMATLYQWTRMASFVDPLFNPILVAVRTPTIRRKLRLYIFIFFQAICTFLCPCQSLFGFGLPWTHRRKRSTLTTDSRVKDNYDTEVTFKVLCSKQFVRSSLLKRSRSRNSSRNHSVV</sequence>
<keyword evidence="11" id="KW-0732">Signal</keyword>
<keyword evidence="3 10" id="KW-0812">Transmembrane</keyword>
<feature type="transmembrane region" description="Helical" evidence="10">
    <location>
        <begin position="573"/>
        <end position="594"/>
    </location>
</feature>
<keyword evidence="4 10" id="KW-1133">Transmembrane helix</keyword>
<evidence type="ECO:0000256" key="11">
    <source>
        <dbReference type="SAM" id="SignalP"/>
    </source>
</evidence>
<dbReference type="WBParaSite" id="BXY_0561800.1">
    <property type="protein sequence ID" value="BXY_0561800.1"/>
    <property type="gene ID" value="BXY_0561800"/>
</dbReference>
<evidence type="ECO:0000256" key="7">
    <source>
        <dbReference type="ARBA" id="ARBA00023170"/>
    </source>
</evidence>
<dbReference type="Proteomes" id="UP000095284">
    <property type="component" value="Unplaced"/>
</dbReference>
<reference evidence="13" key="2">
    <citation type="submission" date="2020-09" db="EMBL/GenBank/DDBJ databases">
        <authorList>
            <person name="Kikuchi T."/>
        </authorList>
    </citation>
    <scope>NUCLEOTIDE SEQUENCE</scope>
    <source>
        <strain evidence="13">Ka4C1</strain>
    </source>
</reference>
<keyword evidence="2" id="KW-1003">Cell membrane</keyword>
<dbReference type="GO" id="GO:0005886">
    <property type="term" value="C:plasma membrane"/>
    <property type="evidence" value="ECO:0007669"/>
    <property type="project" value="UniProtKB-SubCell"/>
</dbReference>
<dbReference type="Gene3D" id="1.20.1070.10">
    <property type="entry name" value="Rhodopsin 7-helix transmembrane proteins"/>
    <property type="match status" value="1"/>
</dbReference>
<evidence type="ECO:0000313" key="16">
    <source>
        <dbReference type="WBParaSite" id="BXY_0561800.1"/>
    </source>
</evidence>
<reference evidence="16" key="1">
    <citation type="submission" date="2016-11" db="UniProtKB">
        <authorList>
            <consortium name="WormBaseParasite"/>
        </authorList>
    </citation>
    <scope>IDENTIFICATION</scope>
</reference>
<feature type="transmembrane region" description="Helical" evidence="10">
    <location>
        <begin position="693"/>
        <end position="718"/>
    </location>
</feature>
<evidence type="ECO:0000256" key="8">
    <source>
        <dbReference type="ARBA" id="ARBA00023180"/>
    </source>
</evidence>
<evidence type="ECO:0000256" key="10">
    <source>
        <dbReference type="SAM" id="Phobius"/>
    </source>
</evidence>
<feature type="signal peptide" evidence="11">
    <location>
        <begin position="1"/>
        <end position="19"/>
    </location>
</feature>
<dbReference type="AlphaFoldDB" id="A0A1I7RY01"/>
<dbReference type="InterPro" id="IPR017452">
    <property type="entry name" value="GPCR_Rhodpsn_7TM"/>
</dbReference>
<feature type="transmembrane region" description="Helical" evidence="10">
    <location>
        <begin position="346"/>
        <end position="374"/>
    </location>
</feature>
<protein>
    <submittedName>
        <fullName evidence="13">(pine wood nematode) hypothetical protein</fullName>
    </submittedName>
    <submittedName>
        <fullName evidence="16">G_PROTEIN_RECEP_F1_2 domain-containing protein</fullName>
    </submittedName>
</protein>
<evidence type="ECO:0000256" key="4">
    <source>
        <dbReference type="ARBA" id="ARBA00022989"/>
    </source>
</evidence>
<keyword evidence="8" id="KW-0325">Glycoprotein</keyword>
<comment type="subcellular location">
    <subcellularLocation>
        <location evidence="1">Cell membrane</location>
        <topology evidence="1">Multi-pass membrane protein</topology>
    </subcellularLocation>
</comment>
<organism evidence="14 16">
    <name type="scientific">Bursaphelenchus xylophilus</name>
    <name type="common">Pinewood nematode worm</name>
    <name type="synonym">Aphelenchoides xylophilus</name>
    <dbReference type="NCBI Taxonomy" id="6326"/>
    <lineage>
        <taxon>Eukaryota</taxon>
        <taxon>Metazoa</taxon>
        <taxon>Ecdysozoa</taxon>
        <taxon>Nematoda</taxon>
        <taxon>Chromadorea</taxon>
        <taxon>Rhabditida</taxon>
        <taxon>Tylenchina</taxon>
        <taxon>Tylenchomorpha</taxon>
        <taxon>Aphelenchoidea</taxon>
        <taxon>Aphelenchoididae</taxon>
        <taxon>Bursaphelenchus</taxon>
    </lineage>
</organism>
<dbReference type="EMBL" id="CAJFCV020000001">
    <property type="protein sequence ID" value="CAG9085141.1"/>
    <property type="molecule type" value="Genomic_DNA"/>
</dbReference>
<feature type="chain" id="PRO_5035359489" evidence="11">
    <location>
        <begin position="20"/>
        <end position="772"/>
    </location>
</feature>
<evidence type="ECO:0000256" key="2">
    <source>
        <dbReference type="ARBA" id="ARBA00022475"/>
    </source>
</evidence>
<keyword evidence="9" id="KW-0807">Transducer</keyword>
<proteinExistence type="predicted"/>
<evidence type="ECO:0000256" key="6">
    <source>
        <dbReference type="ARBA" id="ARBA00023136"/>
    </source>
</evidence>
<dbReference type="Proteomes" id="UP000659654">
    <property type="component" value="Unassembled WGS sequence"/>
</dbReference>
<evidence type="ECO:0000313" key="15">
    <source>
        <dbReference type="Proteomes" id="UP000659654"/>
    </source>
</evidence>
<keyword evidence="5" id="KW-0297">G-protein coupled receptor</keyword>